<evidence type="ECO:0000259" key="8">
    <source>
        <dbReference type="Pfam" id="PF00905"/>
    </source>
</evidence>
<evidence type="ECO:0000313" key="10">
    <source>
        <dbReference type="EMBL" id="MDT0350990.1"/>
    </source>
</evidence>
<dbReference type="InterPro" id="IPR002137">
    <property type="entry name" value="Beta-lactam_class-D_AS"/>
</dbReference>
<evidence type="ECO:0000256" key="3">
    <source>
        <dbReference type="ARBA" id="ARBA00022729"/>
    </source>
</evidence>
<evidence type="ECO:0000256" key="5">
    <source>
        <dbReference type="ARBA" id="ARBA00023251"/>
    </source>
</evidence>
<dbReference type="Gene3D" id="3.40.710.10">
    <property type="entry name" value="DD-peptidase/beta-lactamase superfamily"/>
    <property type="match status" value="1"/>
</dbReference>
<keyword evidence="3 7" id="KW-0732">Signal</keyword>
<keyword evidence="4 6" id="KW-0378">Hydrolase</keyword>
<organism evidence="10 11">
    <name type="scientific">Pseudonocardia charpentierae</name>
    <dbReference type="NCBI Taxonomy" id="3075545"/>
    <lineage>
        <taxon>Bacteria</taxon>
        <taxon>Bacillati</taxon>
        <taxon>Actinomycetota</taxon>
        <taxon>Actinomycetes</taxon>
        <taxon>Pseudonocardiales</taxon>
        <taxon>Pseudonocardiaceae</taxon>
        <taxon>Pseudonocardia</taxon>
    </lineage>
</organism>
<evidence type="ECO:0000256" key="6">
    <source>
        <dbReference type="RuleBase" id="RU361140"/>
    </source>
</evidence>
<dbReference type="Proteomes" id="UP001183202">
    <property type="component" value="Unassembled WGS sequence"/>
</dbReference>
<dbReference type="SUPFAM" id="SSF56601">
    <property type="entry name" value="beta-lactamase/transpeptidase-like"/>
    <property type="match status" value="1"/>
</dbReference>
<protein>
    <recommendedName>
        <fullName evidence="2 6">Beta-lactamase</fullName>
        <ecNumber evidence="2 6">3.5.2.6</ecNumber>
    </recommendedName>
</protein>
<dbReference type="RefSeq" id="WP_311557080.1">
    <property type="nucleotide sequence ID" value="NZ_JAVREJ010000010.1"/>
</dbReference>
<feature type="domain" description="Penicillin-binding protein transpeptidase" evidence="8">
    <location>
        <begin position="325"/>
        <end position="583"/>
    </location>
</feature>
<dbReference type="InterPro" id="IPR001460">
    <property type="entry name" value="PCN-bd_Tpept"/>
</dbReference>
<dbReference type="InterPro" id="IPR012338">
    <property type="entry name" value="Beta-lactam/transpept-like"/>
</dbReference>
<name>A0ABU2NAL8_9PSEU</name>
<dbReference type="SUPFAM" id="SSF56519">
    <property type="entry name" value="Penicillin binding protein dimerisation domain"/>
    <property type="match status" value="1"/>
</dbReference>
<dbReference type="InterPro" id="IPR007887">
    <property type="entry name" value="MecA_N"/>
</dbReference>
<dbReference type="Pfam" id="PF00905">
    <property type="entry name" value="Transpeptidase"/>
    <property type="match status" value="1"/>
</dbReference>
<evidence type="ECO:0000256" key="7">
    <source>
        <dbReference type="SAM" id="SignalP"/>
    </source>
</evidence>
<comment type="catalytic activity">
    <reaction evidence="6">
        <text>a beta-lactam + H2O = a substituted beta-amino acid</text>
        <dbReference type="Rhea" id="RHEA:20401"/>
        <dbReference type="ChEBI" id="CHEBI:15377"/>
        <dbReference type="ChEBI" id="CHEBI:35627"/>
        <dbReference type="ChEBI" id="CHEBI:140347"/>
        <dbReference type="EC" id="3.5.2.6"/>
    </reaction>
</comment>
<dbReference type="EC" id="3.5.2.6" evidence="2 6"/>
<dbReference type="InterPro" id="IPR050515">
    <property type="entry name" value="Beta-lactam/transpept"/>
</dbReference>
<feature type="signal peptide" evidence="7">
    <location>
        <begin position="1"/>
        <end position="19"/>
    </location>
</feature>
<evidence type="ECO:0000259" key="9">
    <source>
        <dbReference type="Pfam" id="PF05223"/>
    </source>
</evidence>
<dbReference type="EMBL" id="JAVREJ010000010">
    <property type="protein sequence ID" value="MDT0350990.1"/>
    <property type="molecule type" value="Genomic_DNA"/>
</dbReference>
<gene>
    <name evidence="10" type="ORF">RM445_15785</name>
</gene>
<keyword evidence="5 6" id="KW-0046">Antibiotic resistance</keyword>
<evidence type="ECO:0000256" key="4">
    <source>
        <dbReference type="ARBA" id="ARBA00022801"/>
    </source>
</evidence>
<dbReference type="PANTHER" id="PTHR30627">
    <property type="entry name" value="PEPTIDOGLYCAN D,D-TRANSPEPTIDASE"/>
    <property type="match status" value="1"/>
</dbReference>
<accession>A0ABU2NAL8</accession>
<evidence type="ECO:0000256" key="2">
    <source>
        <dbReference type="ARBA" id="ARBA00012865"/>
    </source>
</evidence>
<dbReference type="PROSITE" id="PS00337">
    <property type="entry name" value="BETA_LACTAMASE_D"/>
    <property type="match status" value="1"/>
</dbReference>
<feature type="chain" id="PRO_5046157549" description="Beta-lactamase" evidence="7">
    <location>
        <begin position="20"/>
        <end position="601"/>
    </location>
</feature>
<comment type="similarity">
    <text evidence="1 6">Belongs to the class-D beta-lactamase family.</text>
</comment>
<reference evidence="11" key="1">
    <citation type="submission" date="2023-07" db="EMBL/GenBank/DDBJ databases">
        <title>30 novel species of actinomycetes from the DSMZ collection.</title>
        <authorList>
            <person name="Nouioui I."/>
        </authorList>
    </citation>
    <scope>NUCLEOTIDE SEQUENCE [LARGE SCALE GENOMIC DNA]</scope>
    <source>
        <strain evidence="11">DSM 45834</strain>
    </source>
</reference>
<dbReference type="Pfam" id="PF05223">
    <property type="entry name" value="MecA_N"/>
    <property type="match status" value="1"/>
</dbReference>
<dbReference type="PANTHER" id="PTHR30627:SF24">
    <property type="entry name" value="PENICILLIN-BINDING PROTEIN 4B"/>
    <property type="match status" value="1"/>
</dbReference>
<feature type="domain" description="NTF2-like N-terminal transpeptidase" evidence="9">
    <location>
        <begin position="28"/>
        <end position="137"/>
    </location>
</feature>
<evidence type="ECO:0000313" key="11">
    <source>
        <dbReference type="Proteomes" id="UP001183202"/>
    </source>
</evidence>
<comment type="caution">
    <text evidence="10">The sequence shown here is derived from an EMBL/GenBank/DDBJ whole genome shotgun (WGS) entry which is preliminary data.</text>
</comment>
<dbReference type="Gene3D" id="3.90.1310.10">
    <property type="entry name" value="Penicillin-binding protein 2a (Domain 2)"/>
    <property type="match status" value="1"/>
</dbReference>
<evidence type="ECO:0000256" key="1">
    <source>
        <dbReference type="ARBA" id="ARBA00007898"/>
    </source>
</evidence>
<keyword evidence="11" id="KW-1185">Reference proteome</keyword>
<sequence length="601" mass="59989">MSRLSVLAAALALLLTAVAGCGLGGDGPEETVQAFAAAWAGGDDGAAAALTDDPAAATALLTSVRGSLAPAALAVQVGQVRTASDTATASLDLRWDLGQGRIWSYHGEAGLRRASGDGPAWRVIWAPTVVHPQLAARQRLVLTTGAAEPAPVVDRAGVPLLAATPVVSVLLDRLQTGDLPAVTGSLAAALSPIEPSITAQTITDGAAATPDGRAYTVAVLRDTDYRTVKNAIHDLPGVRFTSSERLLAPDAGFARQVLPAVRTALAAQLDGIPGWSVAAVDAGGSTVATLVEEAPKPGTTAAVSLDRGMQTAAEDAVESLPQQAMVVAVQPSTGQLLAVAQNGAADAAGALALTGRFPPGSTFKIVTALAGVEQSGLAADSPVACPSETVIGGRPVPNAERFDLGTVPLSRAFARSCNTTFATVGAGLAPDGLTTAALQLGLGADYAVPAVTTITGAVPAAPDLVQRAEDAFGQGQVLASPLGMALVGATVAHGAPVVPQLITGRPTEVLIPASAPDPAALEQVRTMMRAVVTEGTATALKGLGEVRGKTGTAEFTNDGSGAHGWFVGYRGDLAFSVLVVDGGTSEPAVAAAGRLLSAVPA</sequence>
<dbReference type="PROSITE" id="PS51257">
    <property type="entry name" value="PROKAR_LIPOPROTEIN"/>
    <property type="match status" value="1"/>
</dbReference>
<proteinExistence type="inferred from homology"/>
<dbReference type="InterPro" id="IPR036138">
    <property type="entry name" value="PBP_dimer_sf"/>
</dbReference>